<feature type="region of interest" description="Disordered" evidence="1">
    <location>
        <begin position="82"/>
        <end position="101"/>
    </location>
</feature>
<dbReference type="EMBL" id="CP058905">
    <property type="protein sequence ID" value="QLJ97747.1"/>
    <property type="molecule type" value="Genomic_DNA"/>
</dbReference>
<feature type="transmembrane region" description="Helical" evidence="2">
    <location>
        <begin position="293"/>
        <end position="314"/>
    </location>
</feature>
<feature type="transmembrane region" description="Helical" evidence="2">
    <location>
        <begin position="1004"/>
        <end position="1019"/>
    </location>
</feature>
<feature type="transmembrane region" description="Helical" evidence="2">
    <location>
        <begin position="592"/>
        <end position="611"/>
    </location>
</feature>
<feature type="transmembrane region" description="Helical" evidence="2">
    <location>
        <begin position="895"/>
        <end position="916"/>
    </location>
</feature>
<feature type="transmembrane region" description="Helical" evidence="2">
    <location>
        <begin position="676"/>
        <end position="695"/>
    </location>
</feature>
<feature type="transmembrane region" description="Helical" evidence="2">
    <location>
        <begin position="842"/>
        <end position="865"/>
    </location>
</feature>
<organism evidence="3">
    <name type="scientific">Micromonospora carbonacea</name>
    <dbReference type="NCBI Taxonomy" id="47853"/>
    <lineage>
        <taxon>Bacteria</taxon>
        <taxon>Bacillati</taxon>
        <taxon>Actinomycetota</taxon>
        <taxon>Actinomycetes</taxon>
        <taxon>Micromonosporales</taxon>
        <taxon>Micromonosporaceae</taxon>
        <taxon>Micromonospora</taxon>
    </lineage>
</organism>
<feature type="transmembrane region" description="Helical" evidence="2">
    <location>
        <begin position="186"/>
        <end position="203"/>
    </location>
</feature>
<feature type="transmembrane region" description="Helical" evidence="2">
    <location>
        <begin position="730"/>
        <end position="748"/>
    </location>
</feature>
<feature type="transmembrane region" description="Helical" evidence="2">
    <location>
        <begin position="568"/>
        <end position="585"/>
    </location>
</feature>
<keyword evidence="2" id="KW-0812">Transmembrane</keyword>
<feature type="transmembrane region" description="Helical" evidence="2">
    <location>
        <begin position="447"/>
        <end position="466"/>
    </location>
</feature>
<feature type="transmembrane region" description="Helical" evidence="2">
    <location>
        <begin position="364"/>
        <end position="387"/>
    </location>
</feature>
<proteinExistence type="predicted"/>
<sequence>MDTSGYPCPGCGAPADLRVGCRRCGRAPDPAAAEVIRLDREIVILAGRAEQVHRAYLELVEAVRSAQARRADLAARVRAATPVGAAHPSGPAPVPRPLPAPASVPPAPAPVPAVGPTLPVPGPTVRVPSPSAGPVPPQRPVPVGGAETSTRAVQGLLFVLGGLLLGTAAVVFTAVAWATVGIVGRALILFAFTALALAVPPLAARRGLRGTAETFAAVGLLLVVLDGYAAWSVDLFGVTGWPGDRYAALVGGVSAVLAAGYGRLTRLTVPWFAALVTVQPVLPLLAGPARPAAAGWNLVYVGVAALNLAVLAALRGRGPARVPAPPAPAGPPSPIPTPASAPASGEPSVGTGAAGGATLAAGRVLAWLGYAGSLLVAAACALVPLVVGRAAGSPLLAGVPLLLVALALLGAALVAGSAWFRAAAAGALVPVLGVALLRPVAELRPGLLTVATALVALALAGTVRALPRWVGTGPRVGALLVAGGAAQVGALLAVLLGAVAVGRVLPPWEGVAAGPHLPWGWQVPVAVALAAVALAALLPRVAWPVIAAVAVAFATLAVSGVGPVPWPAVPAAGLVVGAGLLLFAVTRARPWWGVLAAAVAGAALVGHALLVGLATPAGEAALLGAVVPIGLAVAARGRQAGGVRWGVAGAALAAGLLAVPAAVANALFAAGASPWWQERAALAAVGLPLVVLLAVRRWWPELTGYASVAFAVGSALVALAPLVVRADEPVALYAALVVLSTVLAGPGTRPAGAPLATCLGLLAVALLAAAPVTVRVLVAPYGEVVPPWSGAPTGAAVAGAAPAGVALLVLTLAAALAGRALGPAGGQRSATPAGGEGTRAAGWAGAALPALPFAAAAVPVLLAAAGTPWPVVPGVLLLTGVAALLVAALARPRPLLVGVTVPVGLVATVAGLGGLLPTRAGTLVGLGALVVTGVVAAAAGRTGVARLGGALVAVGAATGFAVTAALAASLPLRTASFVVLAVAVLVLAVAALPSGRDPIRGRTLDIAAQAVALLAVLLAGGSPRYAAAVCVLWGAAVGLRLLRRGEPLGWRWAFAGVAGGSELIGAWLLLGAGGVVLLEAYTLPAAGLALAAGAVALRTRPGLNSWLALGPGLAAGLLPSEVSVLFAPDPQPWRRLLLGAGALVVVLAGAARRWQAPVLLGGVTLLLLALHELIRSWDLLPRWIFLAAGGLALIGLAATYERRRRDLARFRTAVGRMG</sequence>
<feature type="transmembrane region" description="Helical" evidence="2">
    <location>
        <begin position="871"/>
        <end position="890"/>
    </location>
</feature>
<accession>A0A7D6C6J6</accession>
<feature type="transmembrane region" description="Helical" evidence="2">
    <location>
        <begin position="478"/>
        <end position="499"/>
    </location>
</feature>
<feature type="transmembrane region" description="Helical" evidence="2">
    <location>
        <begin position="1133"/>
        <end position="1151"/>
    </location>
</feature>
<feature type="transmembrane region" description="Helical" evidence="2">
    <location>
        <begin position="519"/>
        <end position="538"/>
    </location>
</feature>
<feature type="transmembrane region" description="Helical" evidence="2">
    <location>
        <begin position="545"/>
        <end position="562"/>
    </location>
</feature>
<keyword evidence="2" id="KW-1133">Transmembrane helix</keyword>
<dbReference type="InterPro" id="IPR058062">
    <property type="entry name" value="SCO7613_C"/>
</dbReference>
<feature type="transmembrane region" description="Helical" evidence="2">
    <location>
        <begin position="215"/>
        <end position="233"/>
    </location>
</feature>
<feature type="transmembrane region" description="Helical" evidence="2">
    <location>
        <begin position="974"/>
        <end position="992"/>
    </location>
</feature>
<name>A0A7D6C6J6_9ACTN</name>
<feature type="transmembrane region" description="Helical" evidence="2">
    <location>
        <begin position="617"/>
        <end position="635"/>
    </location>
</feature>
<feature type="region of interest" description="Disordered" evidence="1">
    <location>
        <begin position="322"/>
        <end position="349"/>
    </location>
</feature>
<feature type="transmembrane region" description="Helical" evidence="2">
    <location>
        <begin position="755"/>
        <end position="778"/>
    </location>
</feature>
<gene>
    <name evidence="3" type="ORF">HZU44_23730</name>
</gene>
<protein>
    <recommendedName>
        <fullName evidence="4">DUF2157 domain-containing protein</fullName>
    </recommendedName>
</protein>
<feature type="transmembrane region" description="Helical" evidence="2">
    <location>
        <begin position="947"/>
        <end position="968"/>
    </location>
</feature>
<feature type="compositionally biased region" description="Pro residues" evidence="1">
    <location>
        <begin position="90"/>
        <end position="101"/>
    </location>
</feature>
<evidence type="ECO:0000256" key="1">
    <source>
        <dbReference type="SAM" id="MobiDB-lite"/>
    </source>
</evidence>
<dbReference type="NCBIfam" id="NF047321">
    <property type="entry name" value="SCO7613_CTERM"/>
    <property type="match status" value="1"/>
</dbReference>
<feature type="transmembrane region" description="Helical" evidence="2">
    <location>
        <begin position="647"/>
        <end position="670"/>
    </location>
</feature>
<dbReference type="AlphaFoldDB" id="A0A7D6C6J6"/>
<feature type="transmembrane region" description="Helical" evidence="2">
    <location>
        <begin position="702"/>
        <end position="724"/>
    </location>
</feature>
<feature type="transmembrane region" description="Helical" evidence="2">
    <location>
        <begin position="922"/>
        <end position="940"/>
    </location>
</feature>
<reference evidence="3" key="1">
    <citation type="submission" date="2020-08" db="EMBL/GenBank/DDBJ databases">
        <title>A bifunctional nitrone conjugated secondary metabolite targeting the ribosome.</title>
        <authorList>
            <person name="Limbrick E.M."/>
            <person name="Graf M."/>
            <person name="Derewacz D.K."/>
            <person name="Nguyen F."/>
            <person name="Spraggins J.M."/>
            <person name="Wieland M."/>
            <person name="Ynigez-Gutierrez A.E."/>
            <person name="Reisman B.J."/>
            <person name="Zinshteyn B."/>
            <person name="McCulloch K."/>
            <person name="Iverson T.M."/>
            <person name="Green R."/>
            <person name="Wilson D.N."/>
            <person name="Bachmann B.O."/>
        </authorList>
    </citation>
    <scope>NUCLEOTIDE SEQUENCE</scope>
    <source>
        <strain evidence="3">Africana</strain>
    </source>
</reference>
<feature type="transmembrane region" description="Helical" evidence="2">
    <location>
        <begin position="1076"/>
        <end position="1097"/>
    </location>
</feature>
<evidence type="ECO:0000313" key="3">
    <source>
        <dbReference type="EMBL" id="QLJ97747.1"/>
    </source>
</evidence>
<feature type="transmembrane region" description="Helical" evidence="2">
    <location>
        <begin position="393"/>
        <end position="415"/>
    </location>
</feature>
<keyword evidence="2" id="KW-0472">Membrane</keyword>
<feature type="transmembrane region" description="Helical" evidence="2">
    <location>
        <begin position="1183"/>
        <end position="1200"/>
    </location>
</feature>
<feature type="transmembrane region" description="Helical" evidence="2">
    <location>
        <begin position="422"/>
        <end position="441"/>
    </location>
</feature>
<evidence type="ECO:0000256" key="2">
    <source>
        <dbReference type="SAM" id="Phobius"/>
    </source>
</evidence>
<evidence type="ECO:0008006" key="4">
    <source>
        <dbReference type="Google" id="ProtNLM"/>
    </source>
</evidence>
<feature type="compositionally biased region" description="Pro residues" evidence="1">
    <location>
        <begin position="322"/>
        <end position="339"/>
    </location>
</feature>
<feature type="transmembrane region" description="Helical" evidence="2">
    <location>
        <begin position="156"/>
        <end position="180"/>
    </location>
</feature>
<feature type="transmembrane region" description="Helical" evidence="2">
    <location>
        <begin position="1049"/>
        <end position="1070"/>
    </location>
</feature>
<feature type="transmembrane region" description="Helical" evidence="2">
    <location>
        <begin position="798"/>
        <end position="821"/>
    </location>
</feature>
<feature type="transmembrane region" description="Helical" evidence="2">
    <location>
        <begin position="1158"/>
        <end position="1177"/>
    </location>
</feature>